<keyword evidence="1" id="KW-0472">Membrane</keyword>
<keyword evidence="1" id="KW-1133">Transmembrane helix</keyword>
<protein>
    <submittedName>
        <fullName evidence="2">DUF4411 family protein</fullName>
    </submittedName>
</protein>
<evidence type="ECO:0000256" key="1">
    <source>
        <dbReference type="SAM" id="Phobius"/>
    </source>
</evidence>
<name>A0A9Q8CD94_9STAP</name>
<sequence length="93" mass="10974">MGKSIDKADLWLIAVAKVYGYTIVTMEKRDRNLSDSNPTKRELHISDVCDRFEVECIDLFELMRRGKIPLKYSILKIYLYPTLLVGVFFYRHL</sequence>
<dbReference type="OrthoDB" id="3231195at2"/>
<comment type="caution">
    <text evidence="2">The sequence shown here is derived from an EMBL/GenBank/DDBJ whole genome shotgun (WGS) entry which is preliminary data.</text>
</comment>
<accession>A0A9Q8CD94</accession>
<dbReference type="RefSeq" id="WP_133418305.1">
    <property type="nucleotide sequence ID" value="NZ_SCWD01000005.1"/>
</dbReference>
<dbReference type="Pfam" id="PF14367">
    <property type="entry name" value="DUF4411"/>
    <property type="match status" value="1"/>
</dbReference>
<proteinExistence type="predicted"/>
<keyword evidence="3" id="KW-1185">Reference proteome</keyword>
<dbReference type="Proteomes" id="UP000295280">
    <property type="component" value="Unassembled WGS sequence"/>
</dbReference>
<dbReference type="EMBL" id="SCWD01000005">
    <property type="protein sequence ID" value="TDL96621.1"/>
    <property type="molecule type" value="Genomic_DNA"/>
</dbReference>
<dbReference type="AlphaFoldDB" id="A0A9Q8CD94"/>
<evidence type="ECO:0000313" key="3">
    <source>
        <dbReference type="Proteomes" id="UP000295280"/>
    </source>
</evidence>
<feature type="transmembrane region" description="Helical" evidence="1">
    <location>
        <begin position="72"/>
        <end position="90"/>
    </location>
</feature>
<gene>
    <name evidence="2" type="ORF">ERX40_09715</name>
</gene>
<keyword evidence="1" id="KW-0812">Transmembrane</keyword>
<dbReference type="InterPro" id="IPR016541">
    <property type="entry name" value="UCP008505"/>
</dbReference>
<reference evidence="2 3" key="1">
    <citation type="submission" date="2019-01" db="EMBL/GenBank/DDBJ databases">
        <title>Draft genome sequences of the type strains of six Macrococcus species.</title>
        <authorList>
            <person name="Mazhar S."/>
            <person name="Altermann E."/>
            <person name="Hill C."/>
            <person name="Mcauliffe O."/>
        </authorList>
    </citation>
    <scope>NUCLEOTIDE SEQUENCE [LARGE SCALE GENOMIC DNA]</scope>
    <source>
        <strain evidence="2 3">ATCC 51828</strain>
    </source>
</reference>
<evidence type="ECO:0000313" key="2">
    <source>
        <dbReference type="EMBL" id="TDL96621.1"/>
    </source>
</evidence>
<organism evidence="2 3">
    <name type="scientific">Macrococcus carouselicus</name>
    <dbReference type="NCBI Taxonomy" id="69969"/>
    <lineage>
        <taxon>Bacteria</taxon>
        <taxon>Bacillati</taxon>
        <taxon>Bacillota</taxon>
        <taxon>Bacilli</taxon>
        <taxon>Bacillales</taxon>
        <taxon>Staphylococcaceae</taxon>
        <taxon>Macrococcus</taxon>
    </lineage>
</organism>